<feature type="transmembrane region" description="Helical" evidence="5">
    <location>
        <begin position="29"/>
        <end position="55"/>
    </location>
</feature>
<dbReference type="InterPro" id="IPR036909">
    <property type="entry name" value="Cyt_c-like_dom_sf"/>
</dbReference>
<gene>
    <name evidence="7" type="ORF">MuYL_3266</name>
</gene>
<accession>A0A223NZZ7</accession>
<evidence type="ECO:0000256" key="4">
    <source>
        <dbReference type="PROSITE-ProRule" id="PRU00433"/>
    </source>
</evidence>
<dbReference type="GO" id="GO:0046872">
    <property type="term" value="F:metal ion binding"/>
    <property type="evidence" value="ECO:0007669"/>
    <property type="project" value="UniProtKB-KW"/>
</dbReference>
<keyword evidence="5" id="KW-1133">Transmembrane helix</keyword>
<dbReference type="AlphaFoldDB" id="A0A223NZZ7"/>
<keyword evidence="8" id="KW-1185">Reference proteome</keyword>
<sequence>MLIFNNLDKHTNIMQNREEKELINAVMKIAHYLVFITSLVVCAMLIIITVLVAGVSSNTWSYRKVPSVPSKSSIIIKPSNPVATEVWRSPAPGTIPAGKAGDQIRYGGELIAHTANYFGPKGTIAQISNGMNCQNCHLDGGSRLFGNNFGGFIASYPKMSNRSGRVEPAAERIVECFNRSLGGKSPDTDRNEVRAMLAYMKWMGGGVKKGQKLYGSGTEKLPYLNVPANAVKGKIVFLLKCKSCHGDKGEGRLAIDQRSYLYPPLWGEHSYNDGAGMFRVINLAGFVKNNMPYGATYKSPQLTDQEAWDVAAFINSQPRMHRNQHSDWPDIKRKPIDLPFGPYADPFSEKQHKLGPFKPIEAFYKSLTYKNKNL</sequence>
<evidence type="ECO:0000259" key="6">
    <source>
        <dbReference type="PROSITE" id="PS51007"/>
    </source>
</evidence>
<dbReference type="InterPro" id="IPR051459">
    <property type="entry name" value="Cytochrome_c-type_DH"/>
</dbReference>
<keyword evidence="1 4" id="KW-0349">Heme</keyword>
<dbReference type="PANTHER" id="PTHR35008">
    <property type="entry name" value="BLL4482 PROTEIN-RELATED"/>
    <property type="match status" value="1"/>
</dbReference>
<reference evidence="7 8" key="1">
    <citation type="submission" date="2017-08" db="EMBL/GenBank/DDBJ databases">
        <title>Complete genome sequence of Mucilaginibacter sp. strain BJC16-A31.</title>
        <authorList>
            <consortium name="Henan University of Science and Technology"/>
            <person name="You X."/>
        </authorList>
    </citation>
    <scope>NUCLEOTIDE SEQUENCE [LARGE SCALE GENOMIC DNA]</scope>
    <source>
        <strain evidence="7 8">BJC16-A31</strain>
    </source>
</reference>
<dbReference type="SUPFAM" id="SSF46626">
    <property type="entry name" value="Cytochrome c"/>
    <property type="match status" value="2"/>
</dbReference>
<keyword evidence="2 4" id="KW-0479">Metal-binding</keyword>
<name>A0A223NZZ7_9SPHI</name>
<keyword evidence="5" id="KW-0472">Membrane</keyword>
<dbReference type="PANTHER" id="PTHR35008:SF4">
    <property type="entry name" value="BLL4482 PROTEIN"/>
    <property type="match status" value="1"/>
</dbReference>
<dbReference type="Proteomes" id="UP000215002">
    <property type="component" value="Chromosome"/>
</dbReference>
<evidence type="ECO:0000256" key="2">
    <source>
        <dbReference type="ARBA" id="ARBA00022723"/>
    </source>
</evidence>
<dbReference type="KEGG" id="muc:MuYL_3266"/>
<evidence type="ECO:0000313" key="7">
    <source>
        <dbReference type="EMBL" id="ASU35151.1"/>
    </source>
</evidence>
<dbReference type="Pfam" id="PF21342">
    <property type="entry name" value="SoxA-TsdA_cyt-c"/>
    <property type="match status" value="1"/>
</dbReference>
<dbReference type="GO" id="GO:0009055">
    <property type="term" value="F:electron transfer activity"/>
    <property type="evidence" value="ECO:0007669"/>
    <property type="project" value="InterPro"/>
</dbReference>
<organism evidence="7 8">
    <name type="scientific">Mucilaginibacter xinganensis</name>
    <dbReference type="NCBI Taxonomy" id="1234841"/>
    <lineage>
        <taxon>Bacteria</taxon>
        <taxon>Pseudomonadati</taxon>
        <taxon>Bacteroidota</taxon>
        <taxon>Sphingobacteriia</taxon>
        <taxon>Sphingobacteriales</taxon>
        <taxon>Sphingobacteriaceae</taxon>
        <taxon>Mucilaginibacter</taxon>
    </lineage>
</organism>
<evidence type="ECO:0000256" key="5">
    <source>
        <dbReference type="SAM" id="Phobius"/>
    </source>
</evidence>
<protein>
    <submittedName>
        <fullName evidence="7">Cytochrome C</fullName>
    </submittedName>
</protein>
<evidence type="ECO:0000313" key="8">
    <source>
        <dbReference type="Proteomes" id="UP000215002"/>
    </source>
</evidence>
<feature type="domain" description="Cytochrome c" evidence="6">
    <location>
        <begin position="228"/>
        <end position="318"/>
    </location>
</feature>
<dbReference type="InterPro" id="IPR009056">
    <property type="entry name" value="Cyt_c-like_dom"/>
</dbReference>
<evidence type="ECO:0000256" key="3">
    <source>
        <dbReference type="ARBA" id="ARBA00023004"/>
    </source>
</evidence>
<dbReference type="EMBL" id="CP022743">
    <property type="protein sequence ID" value="ASU35151.1"/>
    <property type="molecule type" value="Genomic_DNA"/>
</dbReference>
<keyword evidence="3 4" id="KW-0408">Iron</keyword>
<evidence type="ECO:0000256" key="1">
    <source>
        <dbReference type="ARBA" id="ARBA00022617"/>
    </source>
</evidence>
<keyword evidence="5" id="KW-0812">Transmembrane</keyword>
<dbReference type="Gene3D" id="1.10.760.10">
    <property type="entry name" value="Cytochrome c-like domain"/>
    <property type="match status" value="2"/>
</dbReference>
<dbReference type="PROSITE" id="PS51007">
    <property type="entry name" value="CYTC"/>
    <property type="match status" value="1"/>
</dbReference>
<dbReference type="Pfam" id="PF00034">
    <property type="entry name" value="Cytochrom_C"/>
    <property type="match status" value="1"/>
</dbReference>
<proteinExistence type="predicted"/>
<dbReference type="GO" id="GO:0020037">
    <property type="term" value="F:heme binding"/>
    <property type="evidence" value="ECO:0007669"/>
    <property type="project" value="InterPro"/>
</dbReference>